<proteinExistence type="predicted"/>
<protein>
    <recommendedName>
        <fullName evidence="3">Methanethiol oxidase</fullName>
    </recommendedName>
</protein>
<sequence length="404" mass="43930">MLRLLFVVAGALSTPFMPGHTLAEDQAGNYLFVWVGDPATEGNDFILVVDADPGSASYGNIVTSEATDQRSVNAHHTEYEMPASGMLFANDHDANRTVILDLTNPLQPSQVAAFTSLGGFSMPHSFVRLPNGNVLATFQHTEHHANETMSAMSGGVVEIDDSGRMVRSVNNVDPAFAEEGLLPYGLAVLPEIDRVIVTNSPMGNDWLLTSNTYQLFRLSDLELLGTYRLDPGPRLNGHISPEEPRVGPDGAVYVHTLSCGVQRITGLDSPTPQAQLVYQYPGSWCGVPTIIGRYMVQAVPDIRAFIVLDISEGTEPVEVSRLTFGENFDPHWTAWDPNNRRLVVTPGSSGQRMYLLELDEETGELTVDEAFRGADGEVGFSFASQTWPHGWTGEGAPHGAVFSR</sequence>
<organism evidence="1 2">
    <name type="scientific">Aurantiacibacter gilvus</name>
    <dbReference type="NCBI Taxonomy" id="3139141"/>
    <lineage>
        <taxon>Bacteria</taxon>
        <taxon>Pseudomonadati</taxon>
        <taxon>Pseudomonadota</taxon>
        <taxon>Alphaproteobacteria</taxon>
        <taxon>Sphingomonadales</taxon>
        <taxon>Erythrobacteraceae</taxon>
        <taxon>Aurantiacibacter</taxon>
    </lineage>
</organism>
<dbReference type="EMBL" id="JBBYHV010000002">
    <property type="protein sequence ID" value="MEL1251148.1"/>
    <property type="molecule type" value="Genomic_DNA"/>
</dbReference>
<name>A0ABU9IFE5_9SPHN</name>
<comment type="caution">
    <text evidence="1">The sequence shown here is derived from an EMBL/GenBank/DDBJ whole genome shotgun (WGS) entry which is preliminary data.</text>
</comment>
<accession>A0ABU9IFE5</accession>
<reference evidence="1 2" key="1">
    <citation type="submission" date="2024-04" db="EMBL/GenBank/DDBJ databases">
        <title>Aurantiacibacter sp. DGU6 16S ribosomal RNA gene Genome sequencing and assembly.</title>
        <authorList>
            <person name="Park S."/>
        </authorList>
    </citation>
    <scope>NUCLEOTIDE SEQUENCE [LARGE SCALE GENOMIC DNA]</scope>
    <source>
        <strain evidence="1 2">DGU6</strain>
    </source>
</reference>
<evidence type="ECO:0000313" key="2">
    <source>
        <dbReference type="Proteomes" id="UP001497045"/>
    </source>
</evidence>
<dbReference type="Proteomes" id="UP001497045">
    <property type="component" value="Unassembled WGS sequence"/>
</dbReference>
<evidence type="ECO:0000313" key="1">
    <source>
        <dbReference type="EMBL" id="MEL1251148.1"/>
    </source>
</evidence>
<gene>
    <name evidence="1" type="ORF">AAEO60_10735</name>
</gene>
<keyword evidence="2" id="KW-1185">Reference proteome</keyword>
<dbReference type="SUPFAM" id="SSF75011">
    <property type="entry name" value="3-carboxy-cis,cis-mucoante lactonizing enzyme"/>
    <property type="match status" value="1"/>
</dbReference>
<evidence type="ECO:0008006" key="3">
    <source>
        <dbReference type="Google" id="ProtNLM"/>
    </source>
</evidence>
<dbReference type="RefSeq" id="WP_341673710.1">
    <property type="nucleotide sequence ID" value="NZ_JBBYHV010000002.1"/>
</dbReference>